<keyword evidence="3" id="KW-1185">Reference proteome</keyword>
<dbReference type="PANTHER" id="PTHR33498:SF1">
    <property type="entry name" value="TRANSPOSASE FOR INSERTION SEQUENCE ELEMENT IS1557"/>
    <property type="match status" value="1"/>
</dbReference>
<name>A0A7K3NP29_9BACT</name>
<organism evidence="2 3">
    <name type="scientific">Desulfolutivibrio sulfodismutans</name>
    <dbReference type="NCBI Taxonomy" id="63561"/>
    <lineage>
        <taxon>Bacteria</taxon>
        <taxon>Pseudomonadati</taxon>
        <taxon>Thermodesulfobacteriota</taxon>
        <taxon>Desulfovibrionia</taxon>
        <taxon>Desulfovibrionales</taxon>
        <taxon>Desulfovibrionaceae</taxon>
        <taxon>Desulfolutivibrio</taxon>
    </lineage>
</organism>
<accession>A0A7K3NP29</accession>
<dbReference type="PANTHER" id="PTHR33498">
    <property type="entry name" value="TRANSPOSASE FOR INSERTION SEQUENCE ELEMENT IS1557"/>
    <property type="match status" value="1"/>
</dbReference>
<feature type="domain" description="Transposase IS204/IS1001/IS1096/IS1165 DDE" evidence="1">
    <location>
        <begin position="9"/>
        <end position="81"/>
    </location>
</feature>
<reference evidence="2 3" key="1">
    <citation type="submission" date="2020-02" db="EMBL/GenBank/DDBJ databases">
        <title>Comparative genomics of sulfur disproportionating microorganisms.</title>
        <authorList>
            <person name="Ward L.M."/>
            <person name="Bertran E."/>
            <person name="Johnston D.T."/>
        </authorList>
    </citation>
    <scope>NUCLEOTIDE SEQUENCE [LARGE SCALE GENOMIC DNA]</scope>
    <source>
        <strain evidence="2 3">DSM 3696</strain>
    </source>
</reference>
<dbReference type="EMBL" id="JAAGRQ010000070">
    <property type="protein sequence ID" value="NDY57946.1"/>
    <property type="molecule type" value="Genomic_DNA"/>
</dbReference>
<dbReference type="InterPro" id="IPR047951">
    <property type="entry name" value="Transpos_ISL3"/>
</dbReference>
<comment type="caution">
    <text evidence="2">The sequence shown here is derived from an EMBL/GenBank/DDBJ whole genome shotgun (WGS) entry which is preliminary data.</text>
</comment>
<dbReference type="Pfam" id="PF01610">
    <property type="entry name" value="DDE_Tnp_ISL3"/>
    <property type="match status" value="1"/>
</dbReference>
<dbReference type="RefSeq" id="WP_163303026.1">
    <property type="nucleotide sequence ID" value="NZ_JAAGRQ010000070.1"/>
</dbReference>
<evidence type="ECO:0000259" key="1">
    <source>
        <dbReference type="Pfam" id="PF01610"/>
    </source>
</evidence>
<evidence type="ECO:0000313" key="2">
    <source>
        <dbReference type="EMBL" id="NDY57946.1"/>
    </source>
</evidence>
<sequence length="92" mass="10196">MEAPGHRLGQTLRETPAWVNTSGLAPMREAGGLIHRHMKYILAFCRHRIANGVAEGLNSKIMAFKRKACGYRNRECFKTAISFFCGGLDLSG</sequence>
<dbReference type="AlphaFoldDB" id="A0A7K3NP29"/>
<gene>
    <name evidence="2" type="ORF">G3N56_14515</name>
</gene>
<dbReference type="InterPro" id="IPR002560">
    <property type="entry name" value="Transposase_DDE"/>
</dbReference>
<dbReference type="Proteomes" id="UP000469724">
    <property type="component" value="Unassembled WGS sequence"/>
</dbReference>
<proteinExistence type="predicted"/>
<protein>
    <submittedName>
        <fullName evidence="2">Transposase</fullName>
    </submittedName>
</protein>
<evidence type="ECO:0000313" key="3">
    <source>
        <dbReference type="Proteomes" id="UP000469724"/>
    </source>
</evidence>